<protein>
    <submittedName>
        <fullName evidence="3">Adenylate cyclase</fullName>
    </submittedName>
</protein>
<dbReference type="SUPFAM" id="SSF55073">
    <property type="entry name" value="Nucleotide cyclase"/>
    <property type="match status" value="1"/>
</dbReference>
<feature type="region of interest" description="Disordered" evidence="1">
    <location>
        <begin position="598"/>
        <end position="621"/>
    </location>
</feature>
<dbReference type="InterPro" id="IPR029787">
    <property type="entry name" value="Nucleotide_cyclase"/>
</dbReference>
<reference evidence="3" key="2">
    <citation type="submission" date="2023-01" db="EMBL/GenBank/DDBJ databases">
        <authorList>
            <person name="Sun Q."/>
            <person name="Evtushenko L."/>
        </authorList>
    </citation>
    <scope>NUCLEOTIDE SEQUENCE</scope>
    <source>
        <strain evidence="3">VKM B-1513</strain>
    </source>
</reference>
<dbReference type="RefSeq" id="WP_271186223.1">
    <property type="nucleotide sequence ID" value="NZ_BSFE01000003.1"/>
</dbReference>
<dbReference type="Pfam" id="PF00211">
    <property type="entry name" value="Guanylate_cyc"/>
    <property type="match status" value="1"/>
</dbReference>
<feature type="domain" description="Guanylate cyclase" evidence="2">
    <location>
        <begin position="421"/>
        <end position="541"/>
    </location>
</feature>
<dbReference type="PANTHER" id="PTHR43081:SF1">
    <property type="entry name" value="ADENYLATE CYCLASE, TERMINAL-DIFFERENTIATION SPECIFIC"/>
    <property type="match status" value="1"/>
</dbReference>
<proteinExistence type="predicted"/>
<reference evidence="3" key="1">
    <citation type="journal article" date="2014" name="Int. J. Syst. Evol. Microbiol.">
        <title>Complete genome sequence of Corynebacterium casei LMG S-19264T (=DSM 44701T), isolated from a smear-ripened cheese.</title>
        <authorList>
            <consortium name="US DOE Joint Genome Institute (JGI-PGF)"/>
            <person name="Walter F."/>
            <person name="Albersmeier A."/>
            <person name="Kalinowski J."/>
            <person name="Ruckert C."/>
        </authorList>
    </citation>
    <scope>NUCLEOTIDE SEQUENCE</scope>
    <source>
        <strain evidence="3">VKM B-1513</strain>
    </source>
</reference>
<dbReference type="PANTHER" id="PTHR43081">
    <property type="entry name" value="ADENYLATE CYCLASE, TERMINAL-DIFFERENTIATION SPECIFIC-RELATED"/>
    <property type="match status" value="1"/>
</dbReference>
<evidence type="ECO:0000259" key="2">
    <source>
        <dbReference type="PROSITE" id="PS50125"/>
    </source>
</evidence>
<dbReference type="GO" id="GO:0035556">
    <property type="term" value="P:intracellular signal transduction"/>
    <property type="evidence" value="ECO:0007669"/>
    <property type="project" value="InterPro"/>
</dbReference>
<gene>
    <name evidence="3" type="ORF">GCM10017621_13670</name>
</gene>
<name>A0A9W6ILT3_9PROT</name>
<dbReference type="InterPro" id="IPR046880">
    <property type="entry name" value="TPR-S"/>
</dbReference>
<dbReference type="AlphaFoldDB" id="A0A9W6ILT3"/>
<evidence type="ECO:0000256" key="1">
    <source>
        <dbReference type="SAM" id="MobiDB-lite"/>
    </source>
</evidence>
<dbReference type="SMART" id="SM00044">
    <property type="entry name" value="CYCc"/>
    <property type="match status" value="1"/>
</dbReference>
<sequence length="621" mass="66948">MTQRDDIADRFKQGDLARAYDLCLDALRHRPDDLWLRHRAVLCLIRSGALERAERDFYRFRLAEARHNEDCLALGARLLKAMAFEANAEDFPTLARSAADRYAAVFEQTGGHYPGINAAAMALLAGDRERSVDLARQVLESCRSGLPLDPEAAYYQKASEAEAHLLLAQPGAANMALRSAIACDRENYLAHATTLRQLRLIVAALDMPDAWLDALEPPRPAHYAGHLFRTGTGEGMVAPDREVRLKTAIATLLERENIGPLHGALAAGSDILIAEAGVAAGCALTVVLPVPVAVFIDASVRPYGQAWVRRCEVCLEAAADIVEVTTDRRILSEFSLNHASVVAMGMARMRASVLASTPVQLLVFDGEAGRSESGTARDAAVWCQSGLPQHILRFERSVPSASLPVIAGDDASDDFNLVIRAMLFLDIRGSTSVPDDRIPTFVQKVLGRLAAVCESGPDRPLYSDSWGDGLFLVFGSVAEAARAAVGLRRAFDAIDLEALDLPPGLGLRIGGHCGPVQEGMDPVQKRTAPFGGQVAVASRIESVTVPGSIFVSEAFAALLSMSRPAEFRCEYVGRTEIDPLLPMTRLYALRSVAPGSPASGEIRASARTEHPAQQIGIDQFE</sequence>
<dbReference type="Proteomes" id="UP001143486">
    <property type="component" value="Unassembled WGS sequence"/>
</dbReference>
<dbReference type="EMBL" id="BSFE01000003">
    <property type="protein sequence ID" value="GLK51859.1"/>
    <property type="molecule type" value="Genomic_DNA"/>
</dbReference>
<comment type="caution">
    <text evidence="3">The sequence shown here is derived from an EMBL/GenBank/DDBJ whole genome shotgun (WGS) entry which is preliminary data.</text>
</comment>
<dbReference type="Pfam" id="PF20308">
    <property type="entry name" value="TPR-S"/>
    <property type="match status" value="1"/>
</dbReference>
<dbReference type="GO" id="GO:0009190">
    <property type="term" value="P:cyclic nucleotide biosynthetic process"/>
    <property type="evidence" value="ECO:0007669"/>
    <property type="project" value="InterPro"/>
</dbReference>
<dbReference type="PROSITE" id="PS50125">
    <property type="entry name" value="GUANYLATE_CYCLASE_2"/>
    <property type="match status" value="1"/>
</dbReference>
<dbReference type="InterPro" id="IPR050697">
    <property type="entry name" value="Adenylyl/Guanylyl_Cyclase_3/4"/>
</dbReference>
<dbReference type="CDD" id="cd07302">
    <property type="entry name" value="CHD"/>
    <property type="match status" value="1"/>
</dbReference>
<keyword evidence="4" id="KW-1185">Reference proteome</keyword>
<evidence type="ECO:0000313" key="4">
    <source>
        <dbReference type="Proteomes" id="UP001143486"/>
    </source>
</evidence>
<dbReference type="GO" id="GO:0004016">
    <property type="term" value="F:adenylate cyclase activity"/>
    <property type="evidence" value="ECO:0007669"/>
    <property type="project" value="UniProtKB-ARBA"/>
</dbReference>
<organism evidence="3 4">
    <name type="scientific">Maricaulis virginensis</name>
    <dbReference type="NCBI Taxonomy" id="144022"/>
    <lineage>
        <taxon>Bacteria</taxon>
        <taxon>Pseudomonadati</taxon>
        <taxon>Pseudomonadota</taxon>
        <taxon>Alphaproteobacteria</taxon>
        <taxon>Maricaulales</taxon>
        <taxon>Maricaulaceae</taxon>
        <taxon>Maricaulis</taxon>
    </lineage>
</organism>
<dbReference type="InterPro" id="IPR001054">
    <property type="entry name" value="A/G_cyclase"/>
</dbReference>
<dbReference type="Gene3D" id="3.30.70.1230">
    <property type="entry name" value="Nucleotide cyclase"/>
    <property type="match status" value="1"/>
</dbReference>
<evidence type="ECO:0000313" key="3">
    <source>
        <dbReference type="EMBL" id="GLK51859.1"/>
    </source>
</evidence>
<accession>A0A9W6ILT3</accession>